<evidence type="ECO:0000313" key="1">
    <source>
        <dbReference type="EMBL" id="PSR72201.1"/>
    </source>
</evidence>
<name>A0A2R6NIT4_9APHY</name>
<accession>A0A2R6NIT4</accession>
<proteinExistence type="predicted"/>
<organism evidence="1 2">
    <name type="scientific">Hermanssonia centrifuga</name>
    <dbReference type="NCBI Taxonomy" id="98765"/>
    <lineage>
        <taxon>Eukaryota</taxon>
        <taxon>Fungi</taxon>
        <taxon>Dikarya</taxon>
        <taxon>Basidiomycota</taxon>
        <taxon>Agaricomycotina</taxon>
        <taxon>Agaricomycetes</taxon>
        <taxon>Polyporales</taxon>
        <taxon>Meruliaceae</taxon>
        <taxon>Hermanssonia</taxon>
    </lineage>
</organism>
<gene>
    <name evidence="1" type="ORF">PHLCEN_2v11908</name>
</gene>
<dbReference type="Proteomes" id="UP000186601">
    <property type="component" value="Unassembled WGS sequence"/>
</dbReference>
<protein>
    <submittedName>
        <fullName evidence="1">Uncharacterized protein</fullName>
    </submittedName>
</protein>
<sequence>MTRGDSEKAGFSTFDSVTTVPQSMAEDSSGLAVHVVRRLRRSMKFFGGIPVIGTTNDAPKSTGSALKSESQAGPEWLVPPAQIHVDIIYLDAINTVGTQFVKNNLQNSSSDRLLQVTRSEQDPYMVSRRLATGVVGTGSVPVGGWQEMEIPDTIEVNRVGLLRAEFNKSPMEYLKTMSWFSTIGITTKNPGPSFSELAVQHKVGSGLRDIFDIPKCEVIRHVHYPIFECSISQPLFMGHAATVS</sequence>
<dbReference type="EMBL" id="MLYV02001205">
    <property type="protein sequence ID" value="PSR72201.1"/>
    <property type="molecule type" value="Genomic_DNA"/>
</dbReference>
<dbReference type="AlphaFoldDB" id="A0A2R6NIT4"/>
<reference evidence="1 2" key="1">
    <citation type="submission" date="2018-02" db="EMBL/GenBank/DDBJ databases">
        <title>Genome sequence of the basidiomycete white-rot fungus Phlebia centrifuga.</title>
        <authorList>
            <person name="Granchi Z."/>
            <person name="Peng M."/>
            <person name="de Vries R.P."/>
            <person name="Hilden K."/>
            <person name="Makela M.R."/>
            <person name="Grigoriev I."/>
            <person name="Riley R."/>
        </authorList>
    </citation>
    <scope>NUCLEOTIDE SEQUENCE [LARGE SCALE GENOMIC DNA]</scope>
    <source>
        <strain evidence="1 2">FBCC195</strain>
    </source>
</reference>
<evidence type="ECO:0000313" key="2">
    <source>
        <dbReference type="Proteomes" id="UP000186601"/>
    </source>
</evidence>
<comment type="caution">
    <text evidence="1">The sequence shown here is derived from an EMBL/GenBank/DDBJ whole genome shotgun (WGS) entry which is preliminary data.</text>
</comment>
<keyword evidence="2" id="KW-1185">Reference proteome</keyword>